<dbReference type="Gene3D" id="3.30.300.180">
    <property type="match status" value="1"/>
</dbReference>
<accession>A0ABV6GIE3</accession>
<sequence length="168" mass="19382">MNQQIWKQVLQIAAERISKPSFETWLKSSNLVTIDEKRKTATVSVENEFCRDWVDVRYKSLLENILNQITNTVYTIIVISTNSNNLTTEPDPLGLPINKNYTFSTFSENQGNQYSNSSLNGRLETEKSSTTYTKELLEKILIEQKRTNELLEKIVTLSTEDQRSNPLE</sequence>
<dbReference type="InterPro" id="IPR024633">
    <property type="entry name" value="DnaA_N_dom"/>
</dbReference>
<dbReference type="EMBL" id="JBHLVO010000012">
    <property type="protein sequence ID" value="MFC0272697.1"/>
    <property type="molecule type" value="Genomic_DNA"/>
</dbReference>
<gene>
    <name evidence="2" type="ORF">ACFFIX_14775</name>
</gene>
<feature type="domain" description="DnaA N-terminal" evidence="1">
    <location>
        <begin position="3"/>
        <end position="67"/>
    </location>
</feature>
<organism evidence="2 3">
    <name type="scientific">Metabacillus herbersteinensis</name>
    <dbReference type="NCBI Taxonomy" id="283816"/>
    <lineage>
        <taxon>Bacteria</taxon>
        <taxon>Bacillati</taxon>
        <taxon>Bacillota</taxon>
        <taxon>Bacilli</taxon>
        <taxon>Bacillales</taxon>
        <taxon>Bacillaceae</taxon>
        <taxon>Metabacillus</taxon>
    </lineage>
</organism>
<name>A0ABV6GIE3_9BACI</name>
<dbReference type="Pfam" id="PF11638">
    <property type="entry name" value="DnaA_N"/>
    <property type="match status" value="1"/>
</dbReference>
<proteinExistence type="predicted"/>
<protein>
    <submittedName>
        <fullName evidence="2">DnaA N-terminal domain-containing protein</fullName>
    </submittedName>
</protein>
<reference evidence="2 3" key="1">
    <citation type="submission" date="2024-09" db="EMBL/GenBank/DDBJ databases">
        <authorList>
            <person name="Sun Q."/>
            <person name="Mori K."/>
        </authorList>
    </citation>
    <scope>NUCLEOTIDE SEQUENCE [LARGE SCALE GENOMIC DNA]</scope>
    <source>
        <strain evidence="2 3">CCM 7228</strain>
    </source>
</reference>
<dbReference type="RefSeq" id="WP_378935278.1">
    <property type="nucleotide sequence ID" value="NZ_JBHLVO010000012.1"/>
</dbReference>
<evidence type="ECO:0000313" key="3">
    <source>
        <dbReference type="Proteomes" id="UP001589854"/>
    </source>
</evidence>
<dbReference type="InterPro" id="IPR038454">
    <property type="entry name" value="DnaA_N_sf"/>
</dbReference>
<keyword evidence="3" id="KW-1185">Reference proteome</keyword>
<comment type="caution">
    <text evidence="2">The sequence shown here is derived from an EMBL/GenBank/DDBJ whole genome shotgun (WGS) entry which is preliminary data.</text>
</comment>
<evidence type="ECO:0000259" key="1">
    <source>
        <dbReference type="Pfam" id="PF11638"/>
    </source>
</evidence>
<evidence type="ECO:0000313" key="2">
    <source>
        <dbReference type="EMBL" id="MFC0272697.1"/>
    </source>
</evidence>
<dbReference type="Proteomes" id="UP001589854">
    <property type="component" value="Unassembled WGS sequence"/>
</dbReference>